<name>A0A2K5YSM6_MANLE</name>
<accession>A0A2K5YSM6</accession>
<dbReference type="AlphaFoldDB" id="A0A2K5YSM6"/>
<proteinExistence type="predicted"/>
<protein>
    <submittedName>
        <fullName evidence="1">Uncharacterized protein</fullName>
    </submittedName>
</protein>
<reference evidence="1" key="2">
    <citation type="submission" date="2025-09" db="UniProtKB">
        <authorList>
            <consortium name="Ensembl"/>
        </authorList>
    </citation>
    <scope>IDENTIFICATION</scope>
</reference>
<evidence type="ECO:0000313" key="2">
    <source>
        <dbReference type="Proteomes" id="UP000233140"/>
    </source>
</evidence>
<organism evidence="1 2">
    <name type="scientific">Mandrillus leucophaeus</name>
    <name type="common">Drill</name>
    <name type="synonym">Papio leucophaeus</name>
    <dbReference type="NCBI Taxonomy" id="9568"/>
    <lineage>
        <taxon>Eukaryota</taxon>
        <taxon>Metazoa</taxon>
        <taxon>Chordata</taxon>
        <taxon>Craniata</taxon>
        <taxon>Vertebrata</taxon>
        <taxon>Euteleostomi</taxon>
        <taxon>Mammalia</taxon>
        <taxon>Eutheria</taxon>
        <taxon>Euarchontoglires</taxon>
        <taxon>Primates</taxon>
        <taxon>Haplorrhini</taxon>
        <taxon>Catarrhini</taxon>
        <taxon>Cercopithecidae</taxon>
        <taxon>Cercopithecinae</taxon>
        <taxon>Mandrillus</taxon>
    </lineage>
</organism>
<reference evidence="1" key="1">
    <citation type="submission" date="2025-08" db="UniProtKB">
        <authorList>
            <consortium name="Ensembl"/>
        </authorList>
    </citation>
    <scope>IDENTIFICATION</scope>
</reference>
<dbReference type="Ensembl" id="ENSMLET00000042052.1">
    <property type="protein sequence ID" value="ENSMLEP00000018566.1"/>
    <property type="gene ID" value="ENSMLEG00000033463.1"/>
</dbReference>
<dbReference type="Proteomes" id="UP000233140">
    <property type="component" value="Unassembled WGS sequence"/>
</dbReference>
<dbReference type="GeneTree" id="ENSGT00940000173680"/>
<keyword evidence="2" id="KW-1185">Reference proteome</keyword>
<evidence type="ECO:0000313" key="1">
    <source>
        <dbReference type="Ensembl" id="ENSMLEP00000018566.1"/>
    </source>
</evidence>
<sequence length="110" mass="11716">MSVCLLVGLTNSSMWSLTPHQVQTTLLFCVALCEASCILGSLGGAPSPNTQAGLQEVRTAPQVTLVLGLLLSSSFLRVTEPGREVGCGLPCPYSRLLQLPPCWTRQQQST</sequence>